<sequence>MHAVGAASEGREEEVAAQEPRMSKKYGRRGNDGADANAPPKVLRKDYVSVRPEHSTRRGKSLLMKGLAAGVTFIPPADTKGVNDPEPLSYAEPQPHPERSMTQSYEIPNENEATIEVQDTRSAKSAGSRKLTSSPSMFRSPKEIYQPGWGVTNSCRLDTPDACQDVLDHIVPPGLLKKARAQIASRDQRIQVREEEIKKLDQEIQDLQVGHDQLTQQVSTLQAQVTGEEKLKAAFEEFKKYEDDRVEKRCAEIDVCLDALSIDFDKELYPHMITVIAGREWVIGYGLRLAVMKCGESIELRQVFADVLFAGIAMGMSEGLKYGVEHGKANLDLEAIEAYDLEAETKYVAALHTLKDLKYPRSDFEEDAPQWIRELRPSSSQLKILVYPEVRDPKDLWAFKEEILLADAIAANVSRAEKKKKRRVQGLAILLADAATQTETFEDGASSRICTCGVACAPWESSSMHLTS</sequence>
<evidence type="ECO:0008006" key="4">
    <source>
        <dbReference type="Google" id="ProtNLM"/>
    </source>
</evidence>
<organism evidence="3">
    <name type="scientific">Tanacetum cinerariifolium</name>
    <name type="common">Dalmatian daisy</name>
    <name type="synonym">Chrysanthemum cinerariifolium</name>
    <dbReference type="NCBI Taxonomy" id="118510"/>
    <lineage>
        <taxon>Eukaryota</taxon>
        <taxon>Viridiplantae</taxon>
        <taxon>Streptophyta</taxon>
        <taxon>Embryophyta</taxon>
        <taxon>Tracheophyta</taxon>
        <taxon>Spermatophyta</taxon>
        <taxon>Magnoliopsida</taxon>
        <taxon>eudicotyledons</taxon>
        <taxon>Gunneridae</taxon>
        <taxon>Pentapetalae</taxon>
        <taxon>asterids</taxon>
        <taxon>campanulids</taxon>
        <taxon>Asterales</taxon>
        <taxon>Asteraceae</taxon>
        <taxon>Asteroideae</taxon>
        <taxon>Anthemideae</taxon>
        <taxon>Anthemidinae</taxon>
        <taxon>Tanacetum</taxon>
    </lineage>
</organism>
<comment type="caution">
    <text evidence="3">The sequence shown here is derived from an EMBL/GenBank/DDBJ whole genome shotgun (WGS) entry which is preliminary data.</text>
</comment>
<keyword evidence="1" id="KW-0175">Coiled coil</keyword>
<protein>
    <recommendedName>
        <fullName evidence="4">Transposase (Putative), gypsy type</fullName>
    </recommendedName>
</protein>
<dbReference type="EMBL" id="BKCJ010010109">
    <property type="protein sequence ID" value="GEU90098.1"/>
    <property type="molecule type" value="Genomic_DNA"/>
</dbReference>
<evidence type="ECO:0000313" key="3">
    <source>
        <dbReference type="EMBL" id="GEU90098.1"/>
    </source>
</evidence>
<feature type="region of interest" description="Disordered" evidence="2">
    <location>
        <begin position="76"/>
        <end position="102"/>
    </location>
</feature>
<gene>
    <name evidence="3" type="ORF">Tci_062076</name>
</gene>
<evidence type="ECO:0000256" key="1">
    <source>
        <dbReference type="SAM" id="Coils"/>
    </source>
</evidence>
<accession>A0A6L2NUV0</accession>
<feature type="compositionally biased region" description="Basic and acidic residues" evidence="2">
    <location>
        <begin position="43"/>
        <end position="56"/>
    </location>
</feature>
<reference evidence="3" key="1">
    <citation type="journal article" date="2019" name="Sci. Rep.">
        <title>Draft genome of Tanacetum cinerariifolium, the natural source of mosquito coil.</title>
        <authorList>
            <person name="Yamashiro T."/>
            <person name="Shiraishi A."/>
            <person name="Satake H."/>
            <person name="Nakayama K."/>
        </authorList>
    </citation>
    <scope>NUCLEOTIDE SEQUENCE</scope>
</reference>
<feature type="coiled-coil region" evidence="1">
    <location>
        <begin position="190"/>
        <end position="224"/>
    </location>
</feature>
<dbReference type="AlphaFoldDB" id="A0A6L2NUV0"/>
<feature type="region of interest" description="Disordered" evidence="2">
    <location>
        <begin position="116"/>
        <end position="141"/>
    </location>
</feature>
<feature type="region of interest" description="Disordered" evidence="2">
    <location>
        <begin position="1"/>
        <end position="62"/>
    </location>
</feature>
<name>A0A6L2NUV0_TANCI</name>
<evidence type="ECO:0000256" key="2">
    <source>
        <dbReference type="SAM" id="MobiDB-lite"/>
    </source>
</evidence>
<proteinExistence type="predicted"/>